<keyword evidence="2 3" id="KW-0732">Signal</keyword>
<dbReference type="InterPro" id="IPR017853">
    <property type="entry name" value="GH"/>
</dbReference>
<evidence type="ECO:0000313" key="4">
    <source>
        <dbReference type="EMBL" id="EYC00597.1"/>
    </source>
</evidence>
<accession>A0A016TD43</accession>
<evidence type="ECO:0000313" key="5">
    <source>
        <dbReference type="Proteomes" id="UP000024635"/>
    </source>
</evidence>
<dbReference type="GO" id="GO:0045087">
    <property type="term" value="P:innate immune response"/>
    <property type="evidence" value="ECO:0007669"/>
    <property type="project" value="TreeGrafter"/>
</dbReference>
<dbReference type="PANTHER" id="PTHR23208">
    <property type="entry name" value="LYSOZYME PROTEIN"/>
    <property type="match status" value="1"/>
</dbReference>
<dbReference type="GO" id="GO:0003796">
    <property type="term" value="F:lysozyme activity"/>
    <property type="evidence" value="ECO:0007669"/>
    <property type="project" value="InterPro"/>
</dbReference>
<proteinExistence type="inferred from homology"/>
<reference evidence="5" key="1">
    <citation type="journal article" date="2015" name="Nat. Genet.">
        <title>The genome and transcriptome of the zoonotic hookworm Ancylostoma ceylanicum identify infection-specific gene families.</title>
        <authorList>
            <person name="Schwarz E.M."/>
            <person name="Hu Y."/>
            <person name="Antoshechkin I."/>
            <person name="Miller M.M."/>
            <person name="Sternberg P.W."/>
            <person name="Aroian R.V."/>
        </authorList>
    </citation>
    <scope>NUCLEOTIDE SEQUENCE</scope>
    <source>
        <strain evidence="5">HY135</strain>
    </source>
</reference>
<evidence type="ECO:0000256" key="2">
    <source>
        <dbReference type="ARBA" id="ARBA00022729"/>
    </source>
</evidence>
<dbReference type="GO" id="GO:0009253">
    <property type="term" value="P:peptidoglycan catabolic process"/>
    <property type="evidence" value="ECO:0007669"/>
    <property type="project" value="InterPro"/>
</dbReference>
<dbReference type="Proteomes" id="UP000024635">
    <property type="component" value="Unassembled WGS sequence"/>
</dbReference>
<evidence type="ECO:0000256" key="1">
    <source>
        <dbReference type="ARBA" id="ARBA00010646"/>
    </source>
</evidence>
<organism evidence="4 5">
    <name type="scientific">Ancylostoma ceylanicum</name>
    <dbReference type="NCBI Taxonomy" id="53326"/>
    <lineage>
        <taxon>Eukaryota</taxon>
        <taxon>Metazoa</taxon>
        <taxon>Ecdysozoa</taxon>
        <taxon>Nematoda</taxon>
        <taxon>Chromadorea</taxon>
        <taxon>Rhabditida</taxon>
        <taxon>Rhabditina</taxon>
        <taxon>Rhabditomorpha</taxon>
        <taxon>Strongyloidea</taxon>
        <taxon>Ancylostomatidae</taxon>
        <taxon>Ancylostomatinae</taxon>
        <taxon>Ancylostoma</taxon>
    </lineage>
</organism>
<dbReference type="PROSITE" id="PS51904">
    <property type="entry name" value="GLYCOSYL_HYDROL_F25_2"/>
    <property type="match status" value="1"/>
</dbReference>
<dbReference type="OrthoDB" id="25039at2759"/>
<gene>
    <name evidence="4" type="primary">Acey_s0114.g430</name>
    <name evidence="4" type="ORF">Y032_0114g430</name>
</gene>
<dbReference type="EMBL" id="JARK01001450">
    <property type="protein sequence ID" value="EYC00597.1"/>
    <property type="molecule type" value="Genomic_DNA"/>
</dbReference>
<dbReference type="InterPro" id="IPR002053">
    <property type="entry name" value="Glyco_hydro_25"/>
</dbReference>
<dbReference type="Gene3D" id="3.20.20.80">
    <property type="entry name" value="Glycosidases"/>
    <property type="match status" value="1"/>
</dbReference>
<feature type="chain" id="PRO_5001490906" description="Lysozyme" evidence="3">
    <location>
        <begin position="17"/>
        <end position="271"/>
    </location>
</feature>
<feature type="signal peptide" evidence="3">
    <location>
        <begin position="1"/>
        <end position="16"/>
    </location>
</feature>
<dbReference type="CDD" id="cd06416">
    <property type="entry name" value="GH25_Lys1-like"/>
    <property type="match status" value="1"/>
</dbReference>
<dbReference type="SUPFAM" id="SSF51445">
    <property type="entry name" value="(Trans)glycosidases"/>
    <property type="match status" value="1"/>
</dbReference>
<dbReference type="AlphaFoldDB" id="A0A016TD43"/>
<sequence>MQTVVLLCSLALSCLASPVVHQKAASESASFAYALDLSVPVSTSTFQCIRQSYYNVAFVRGYSPAGQGQFDPYACTNIQNANAAGLGTEVYMTPQPKSSKSGAQQFDEMYGGLRNSNINVRSVWIQVTSPINWYASSTTNINILNSILSRASQYGLSIGIYTNVYDWNQITGGASINNAMLWYWNVYGAGPTNESPANFNDFRSFGGWTAPSVKQFGQVESVCGVTVNRDIYTVSGAAKLAGMAKYEKTEQIVVGSLGLGSVAPGKAEIKQ</sequence>
<keyword evidence="5" id="KW-1185">Reference proteome</keyword>
<dbReference type="PANTHER" id="PTHR23208:SF14">
    <property type="entry name" value="GLYCOSIDE HYDROLASE FAMILY 25 PROTEIN-RELATED"/>
    <property type="match status" value="1"/>
</dbReference>
<protein>
    <recommendedName>
        <fullName evidence="6">Lysozyme</fullName>
    </recommendedName>
</protein>
<dbReference type="GO" id="GO:0007165">
    <property type="term" value="P:signal transduction"/>
    <property type="evidence" value="ECO:0007669"/>
    <property type="project" value="TreeGrafter"/>
</dbReference>
<evidence type="ECO:0000256" key="3">
    <source>
        <dbReference type="SAM" id="SignalP"/>
    </source>
</evidence>
<dbReference type="InterPro" id="IPR051595">
    <property type="entry name" value="GH25_Enzymes"/>
</dbReference>
<evidence type="ECO:0008006" key="6">
    <source>
        <dbReference type="Google" id="ProtNLM"/>
    </source>
</evidence>
<dbReference type="GO" id="GO:0016998">
    <property type="term" value="P:cell wall macromolecule catabolic process"/>
    <property type="evidence" value="ECO:0007669"/>
    <property type="project" value="InterPro"/>
</dbReference>
<name>A0A016TD43_9BILA</name>
<comment type="similarity">
    <text evidence="1">Belongs to the glycosyl hydrolase 25 family.</text>
</comment>
<comment type="caution">
    <text evidence="4">The sequence shown here is derived from an EMBL/GenBank/DDBJ whole genome shotgun (WGS) entry which is preliminary data.</text>
</comment>